<gene>
    <name evidence="2" type="ORF">SAMN04488047_11125</name>
</gene>
<dbReference type="Proteomes" id="UP000199356">
    <property type="component" value="Unassembled WGS sequence"/>
</dbReference>
<dbReference type="AlphaFoldDB" id="A0A1I5SHU4"/>
<protein>
    <submittedName>
        <fullName evidence="2">Uncharacterized protein</fullName>
    </submittedName>
</protein>
<reference evidence="2 3" key="1">
    <citation type="submission" date="2016-10" db="EMBL/GenBank/DDBJ databases">
        <authorList>
            <person name="de Groot N.N."/>
        </authorList>
    </citation>
    <scope>NUCLEOTIDE SEQUENCE [LARGE SCALE GENOMIC DNA]</scope>
    <source>
        <strain evidence="2 3">DSM 19547</strain>
    </source>
</reference>
<sequence length="103" mass="11199">MRRILMSAALAVLPAGAFAHDVSMIPGAWDDPQGHLVLRDADGSFGVWIYPNIATLDSARAVAIRTAGAYCLDAFDTNKISFTDVDRYADVRISGYMFKGVCR</sequence>
<dbReference type="RefSeq" id="WP_093422913.1">
    <property type="nucleotide sequence ID" value="NZ_FOXA01000011.1"/>
</dbReference>
<organism evidence="2 3">
    <name type="scientific">Tranquillimonas alkanivorans</name>
    <dbReference type="NCBI Taxonomy" id="441119"/>
    <lineage>
        <taxon>Bacteria</taxon>
        <taxon>Pseudomonadati</taxon>
        <taxon>Pseudomonadota</taxon>
        <taxon>Alphaproteobacteria</taxon>
        <taxon>Rhodobacterales</taxon>
        <taxon>Roseobacteraceae</taxon>
        <taxon>Tranquillimonas</taxon>
    </lineage>
</organism>
<accession>A0A1I5SHU4</accession>
<keyword evidence="1" id="KW-0732">Signal</keyword>
<feature type="signal peptide" evidence="1">
    <location>
        <begin position="1"/>
        <end position="19"/>
    </location>
</feature>
<evidence type="ECO:0000256" key="1">
    <source>
        <dbReference type="SAM" id="SignalP"/>
    </source>
</evidence>
<evidence type="ECO:0000313" key="2">
    <source>
        <dbReference type="EMBL" id="SFP70324.1"/>
    </source>
</evidence>
<proteinExistence type="predicted"/>
<dbReference type="EMBL" id="FOXA01000011">
    <property type="protein sequence ID" value="SFP70324.1"/>
    <property type="molecule type" value="Genomic_DNA"/>
</dbReference>
<dbReference type="STRING" id="441119.SAMN04488047_11125"/>
<name>A0A1I5SHU4_9RHOB</name>
<feature type="chain" id="PRO_5011791123" evidence="1">
    <location>
        <begin position="20"/>
        <end position="103"/>
    </location>
</feature>
<keyword evidence="3" id="KW-1185">Reference proteome</keyword>
<evidence type="ECO:0000313" key="3">
    <source>
        <dbReference type="Proteomes" id="UP000199356"/>
    </source>
</evidence>